<accession>A0A0A8ZHC7</accession>
<reference evidence="2" key="1">
    <citation type="submission" date="2014-09" db="EMBL/GenBank/DDBJ databases">
        <authorList>
            <person name="Magalhaes I.L.F."/>
            <person name="Oliveira U."/>
            <person name="Santos F.R."/>
            <person name="Vidigal T.H.D.A."/>
            <person name="Brescovit A.D."/>
            <person name="Santos A.J."/>
        </authorList>
    </citation>
    <scope>NUCLEOTIDE SEQUENCE</scope>
    <source>
        <tissue evidence="2">Shoot tissue taken approximately 20 cm above the soil surface</tissue>
    </source>
</reference>
<evidence type="ECO:0000313" key="2">
    <source>
        <dbReference type="EMBL" id="JAD37078.1"/>
    </source>
</evidence>
<name>A0A0A8ZHC7_ARUDO</name>
<feature type="region of interest" description="Disordered" evidence="1">
    <location>
        <begin position="37"/>
        <end position="86"/>
    </location>
</feature>
<dbReference type="EMBL" id="GBRH01260817">
    <property type="protein sequence ID" value="JAD37078.1"/>
    <property type="molecule type" value="Transcribed_RNA"/>
</dbReference>
<feature type="compositionally biased region" description="Polar residues" evidence="1">
    <location>
        <begin position="50"/>
        <end position="64"/>
    </location>
</feature>
<dbReference type="AlphaFoldDB" id="A0A0A8ZHC7"/>
<evidence type="ECO:0000256" key="1">
    <source>
        <dbReference type="SAM" id="MobiDB-lite"/>
    </source>
</evidence>
<reference evidence="2" key="2">
    <citation type="journal article" date="2015" name="Data Brief">
        <title>Shoot transcriptome of the giant reed, Arundo donax.</title>
        <authorList>
            <person name="Barrero R.A."/>
            <person name="Guerrero F.D."/>
            <person name="Moolhuijzen P."/>
            <person name="Goolsby J.A."/>
            <person name="Tidwell J."/>
            <person name="Bellgard S.E."/>
            <person name="Bellgard M.I."/>
        </authorList>
    </citation>
    <scope>NUCLEOTIDE SEQUENCE</scope>
    <source>
        <tissue evidence="2">Shoot tissue taken approximately 20 cm above the soil surface</tissue>
    </source>
</reference>
<protein>
    <submittedName>
        <fullName evidence="2">Uncharacterized protein</fullName>
    </submittedName>
</protein>
<proteinExistence type="predicted"/>
<organism evidence="2">
    <name type="scientific">Arundo donax</name>
    <name type="common">Giant reed</name>
    <name type="synonym">Donax arundinaceus</name>
    <dbReference type="NCBI Taxonomy" id="35708"/>
    <lineage>
        <taxon>Eukaryota</taxon>
        <taxon>Viridiplantae</taxon>
        <taxon>Streptophyta</taxon>
        <taxon>Embryophyta</taxon>
        <taxon>Tracheophyta</taxon>
        <taxon>Spermatophyta</taxon>
        <taxon>Magnoliopsida</taxon>
        <taxon>Liliopsida</taxon>
        <taxon>Poales</taxon>
        <taxon>Poaceae</taxon>
        <taxon>PACMAD clade</taxon>
        <taxon>Arundinoideae</taxon>
        <taxon>Arundineae</taxon>
        <taxon>Arundo</taxon>
    </lineage>
</organism>
<sequence>MWSSSPRWIYQTKLANSSLTLVCFNHVIFKPRYVSPPSGMSHHKHLSKENCAQANDSRSSNEQTGVGGNDCSYGICSVPPQINKPM</sequence>